<dbReference type="InterPro" id="IPR050807">
    <property type="entry name" value="TransReg_Diox_bact_type"/>
</dbReference>
<gene>
    <name evidence="3" type="ORF">GCM10022222_00020</name>
</gene>
<evidence type="ECO:0000313" key="3">
    <source>
        <dbReference type="EMBL" id="GAA3522260.1"/>
    </source>
</evidence>
<evidence type="ECO:0000313" key="4">
    <source>
        <dbReference type="Proteomes" id="UP001500689"/>
    </source>
</evidence>
<protein>
    <recommendedName>
        <fullName evidence="2">HTH cro/C1-type domain-containing protein</fullName>
    </recommendedName>
</protein>
<dbReference type="SMART" id="SM00530">
    <property type="entry name" value="HTH_XRE"/>
    <property type="match status" value="1"/>
</dbReference>
<dbReference type="PROSITE" id="PS50943">
    <property type="entry name" value="HTH_CROC1"/>
    <property type="match status" value="1"/>
</dbReference>
<dbReference type="Proteomes" id="UP001500689">
    <property type="component" value="Unassembled WGS sequence"/>
</dbReference>
<dbReference type="InterPro" id="IPR011990">
    <property type="entry name" value="TPR-like_helical_dom_sf"/>
</dbReference>
<evidence type="ECO:0000256" key="1">
    <source>
        <dbReference type="ARBA" id="ARBA00023125"/>
    </source>
</evidence>
<dbReference type="SUPFAM" id="SSF47413">
    <property type="entry name" value="lambda repressor-like DNA-binding domains"/>
    <property type="match status" value="1"/>
</dbReference>
<sequence>MHDLSGDSVADRLKAARKLKGLSQAQLAQRTNFSHSLVKKVEQGAKPPSAAFVAGAARTLGVKISTLYGTRENEVIDEPSAESAGIAELRRALDAYDDPHPEGAPLTTDAIMARLAAASDQVLTLRNSDVLTELPNLLHHLYILADQPGHAGERARSALHDAYRVSATVAGRYRQAELAAIASERHIQLAPATGDPLRIAISAYHRSTRYLQHGDYRTGLRLLDRARQNVGTGTNDRAVTIQLDLRAAILAARAGDPDEADGYLSEAQGFAREFQPPAVPYYGVDASTTNIIVHWCAAPVENYDGAEAVRRAAQVAVEDPRRPERVGHHHIDMARAWMLHGDRGRTLTELNAARRVAPNVARHHPSVTETVRALATSERRRTESLAGFARWAGIKV</sequence>
<dbReference type="Gene3D" id="1.10.260.40">
    <property type="entry name" value="lambda repressor-like DNA-binding domains"/>
    <property type="match status" value="1"/>
</dbReference>
<organism evidence="3 4">
    <name type="scientific">Amycolatopsis ultiminotia</name>
    <dbReference type="NCBI Taxonomy" id="543629"/>
    <lineage>
        <taxon>Bacteria</taxon>
        <taxon>Bacillati</taxon>
        <taxon>Actinomycetota</taxon>
        <taxon>Actinomycetes</taxon>
        <taxon>Pseudonocardiales</taxon>
        <taxon>Pseudonocardiaceae</taxon>
        <taxon>Amycolatopsis</taxon>
    </lineage>
</organism>
<comment type="caution">
    <text evidence="3">The sequence shown here is derived from an EMBL/GenBank/DDBJ whole genome shotgun (WGS) entry which is preliminary data.</text>
</comment>
<keyword evidence="4" id="KW-1185">Reference proteome</keyword>
<evidence type="ECO:0000259" key="2">
    <source>
        <dbReference type="PROSITE" id="PS50943"/>
    </source>
</evidence>
<dbReference type="Pfam" id="PF13560">
    <property type="entry name" value="HTH_31"/>
    <property type="match status" value="1"/>
</dbReference>
<dbReference type="EMBL" id="BAAAZN010000001">
    <property type="protein sequence ID" value="GAA3522260.1"/>
    <property type="molecule type" value="Genomic_DNA"/>
</dbReference>
<dbReference type="PANTHER" id="PTHR46797:SF1">
    <property type="entry name" value="METHYLPHOSPHONATE SYNTHASE"/>
    <property type="match status" value="1"/>
</dbReference>
<proteinExistence type="predicted"/>
<dbReference type="InterPro" id="IPR010982">
    <property type="entry name" value="Lambda_DNA-bd_dom_sf"/>
</dbReference>
<dbReference type="PANTHER" id="PTHR46797">
    <property type="entry name" value="HTH-TYPE TRANSCRIPTIONAL REGULATOR"/>
    <property type="match status" value="1"/>
</dbReference>
<feature type="domain" description="HTH cro/C1-type" evidence="2">
    <location>
        <begin position="13"/>
        <end position="67"/>
    </location>
</feature>
<accession>A0ABP6UUH3</accession>
<dbReference type="SUPFAM" id="SSF48452">
    <property type="entry name" value="TPR-like"/>
    <property type="match status" value="1"/>
</dbReference>
<keyword evidence="1" id="KW-0238">DNA-binding</keyword>
<dbReference type="RefSeq" id="WP_344854094.1">
    <property type="nucleotide sequence ID" value="NZ_BAAAZN010000001.1"/>
</dbReference>
<dbReference type="CDD" id="cd00093">
    <property type="entry name" value="HTH_XRE"/>
    <property type="match status" value="1"/>
</dbReference>
<name>A0ABP6UUH3_9PSEU</name>
<reference evidence="4" key="1">
    <citation type="journal article" date="2019" name="Int. J. Syst. Evol. Microbiol.">
        <title>The Global Catalogue of Microorganisms (GCM) 10K type strain sequencing project: providing services to taxonomists for standard genome sequencing and annotation.</title>
        <authorList>
            <consortium name="The Broad Institute Genomics Platform"/>
            <consortium name="The Broad Institute Genome Sequencing Center for Infectious Disease"/>
            <person name="Wu L."/>
            <person name="Ma J."/>
        </authorList>
    </citation>
    <scope>NUCLEOTIDE SEQUENCE [LARGE SCALE GENOMIC DNA]</scope>
    <source>
        <strain evidence="4">JCM 16898</strain>
    </source>
</reference>
<dbReference type="InterPro" id="IPR001387">
    <property type="entry name" value="Cro/C1-type_HTH"/>
</dbReference>